<dbReference type="PANTHER" id="PTHR43214">
    <property type="entry name" value="TWO-COMPONENT RESPONSE REGULATOR"/>
    <property type="match status" value="1"/>
</dbReference>
<dbReference type="CDD" id="cd06170">
    <property type="entry name" value="LuxR_C_like"/>
    <property type="match status" value="1"/>
</dbReference>
<dbReference type="InterPro" id="IPR000792">
    <property type="entry name" value="Tscrpt_reg_LuxR_C"/>
</dbReference>
<dbReference type="SMART" id="SM00448">
    <property type="entry name" value="REC"/>
    <property type="match status" value="1"/>
</dbReference>
<protein>
    <submittedName>
        <fullName evidence="6">Nitrogen regulation protein C</fullName>
    </submittedName>
</protein>
<accession>W7XX12</accession>
<evidence type="ECO:0000256" key="1">
    <source>
        <dbReference type="ARBA" id="ARBA00022553"/>
    </source>
</evidence>
<evidence type="ECO:0000259" key="4">
    <source>
        <dbReference type="PROSITE" id="PS50043"/>
    </source>
</evidence>
<proteinExistence type="predicted"/>
<dbReference type="InterPro" id="IPR001789">
    <property type="entry name" value="Sig_transdc_resp-reg_receiver"/>
</dbReference>
<keyword evidence="7" id="KW-1185">Reference proteome</keyword>
<feature type="modified residue" description="4-aspartylphosphate" evidence="3">
    <location>
        <position position="65"/>
    </location>
</feature>
<evidence type="ECO:0000313" key="6">
    <source>
        <dbReference type="EMBL" id="GAF02965.1"/>
    </source>
</evidence>
<evidence type="ECO:0000259" key="5">
    <source>
        <dbReference type="PROSITE" id="PS50110"/>
    </source>
</evidence>
<dbReference type="EMBL" id="BAMD01000016">
    <property type="protein sequence ID" value="GAF02965.1"/>
    <property type="molecule type" value="Genomic_DNA"/>
</dbReference>
<dbReference type="GO" id="GO:0000160">
    <property type="term" value="P:phosphorelay signal transduction system"/>
    <property type="evidence" value="ECO:0007669"/>
    <property type="project" value="InterPro"/>
</dbReference>
<dbReference type="Pfam" id="PF00196">
    <property type="entry name" value="GerE"/>
    <property type="match status" value="1"/>
</dbReference>
<keyword evidence="2" id="KW-0238">DNA-binding</keyword>
<dbReference type="InterPro" id="IPR011006">
    <property type="entry name" value="CheY-like_superfamily"/>
</dbReference>
<evidence type="ECO:0000256" key="2">
    <source>
        <dbReference type="ARBA" id="ARBA00023125"/>
    </source>
</evidence>
<evidence type="ECO:0000256" key="3">
    <source>
        <dbReference type="PROSITE-ProRule" id="PRU00169"/>
    </source>
</evidence>
<comment type="caution">
    <text evidence="6">The sequence shown here is derived from an EMBL/GenBank/DDBJ whole genome shotgun (WGS) entry which is preliminary data.</text>
</comment>
<dbReference type="Pfam" id="PF00072">
    <property type="entry name" value="Response_reg"/>
    <property type="match status" value="1"/>
</dbReference>
<dbReference type="PROSITE" id="PS50110">
    <property type="entry name" value="RESPONSE_REGULATORY"/>
    <property type="match status" value="1"/>
</dbReference>
<organism evidence="6 7">
    <name type="scientific">Saccharicrinis fermentans DSM 9555 = JCM 21142</name>
    <dbReference type="NCBI Taxonomy" id="869213"/>
    <lineage>
        <taxon>Bacteria</taxon>
        <taxon>Pseudomonadati</taxon>
        <taxon>Bacteroidota</taxon>
        <taxon>Bacteroidia</taxon>
        <taxon>Marinilabiliales</taxon>
        <taxon>Marinilabiliaceae</taxon>
        <taxon>Saccharicrinis</taxon>
    </lineage>
</organism>
<dbReference type="SMART" id="SM00421">
    <property type="entry name" value="HTH_LUXR"/>
    <property type="match status" value="1"/>
</dbReference>
<keyword evidence="1 3" id="KW-0597">Phosphoprotein</keyword>
<dbReference type="Gene3D" id="3.40.50.2300">
    <property type="match status" value="1"/>
</dbReference>
<gene>
    <name evidence="6" type="ORF">JCM21142_41616</name>
</gene>
<dbReference type="SUPFAM" id="SSF46894">
    <property type="entry name" value="C-terminal effector domain of the bipartite response regulators"/>
    <property type="match status" value="1"/>
</dbReference>
<dbReference type="GO" id="GO:0006355">
    <property type="term" value="P:regulation of DNA-templated transcription"/>
    <property type="evidence" value="ECO:0007669"/>
    <property type="project" value="InterPro"/>
</dbReference>
<dbReference type="PRINTS" id="PR00038">
    <property type="entry name" value="HTHLUXR"/>
</dbReference>
<dbReference type="InterPro" id="IPR039420">
    <property type="entry name" value="WalR-like"/>
</dbReference>
<dbReference type="GO" id="GO:0003677">
    <property type="term" value="F:DNA binding"/>
    <property type="evidence" value="ECO:0007669"/>
    <property type="project" value="UniProtKB-KW"/>
</dbReference>
<dbReference type="STRING" id="869213.GCA_000517085_02385"/>
<dbReference type="CDD" id="cd17535">
    <property type="entry name" value="REC_NarL-like"/>
    <property type="match status" value="1"/>
</dbReference>
<dbReference type="InterPro" id="IPR016032">
    <property type="entry name" value="Sig_transdc_resp-reg_C-effctor"/>
</dbReference>
<dbReference type="SUPFAM" id="SSF52172">
    <property type="entry name" value="CheY-like"/>
    <property type="match status" value="1"/>
</dbReference>
<feature type="domain" description="Response regulatory" evidence="5">
    <location>
        <begin position="14"/>
        <end position="130"/>
    </location>
</feature>
<dbReference type="PROSITE" id="PS00622">
    <property type="entry name" value="HTH_LUXR_1"/>
    <property type="match status" value="1"/>
</dbReference>
<name>W7XX12_9BACT</name>
<dbReference type="AlphaFoldDB" id="W7XX12"/>
<dbReference type="Proteomes" id="UP000019402">
    <property type="component" value="Unassembled WGS sequence"/>
</dbReference>
<sequence>MAFENLIIIMKKFKIHIVDDHSLFREGLRFLLQNSKYISEIKEAANGRQFLDQVTNFMPDVVLMDIDMPKINGIEATKEAIKQFPELKIIALSMYSDEMFYTEMIEAGAVGFLLKNSQFDDVQTAILEAYNNRNFFSPEILSSIVAGLNRKSEPLKNEKLTKRELEVLLNICQGLSNQEISEQLFISKRTVDKHRENIMLKTNCKNTAELVVYAIKEGYFEI</sequence>
<feature type="domain" description="HTH luxR-type" evidence="4">
    <location>
        <begin position="153"/>
        <end position="218"/>
    </location>
</feature>
<dbReference type="PROSITE" id="PS50043">
    <property type="entry name" value="HTH_LUXR_2"/>
    <property type="match status" value="1"/>
</dbReference>
<dbReference type="InterPro" id="IPR058245">
    <property type="entry name" value="NreC/VraR/RcsB-like_REC"/>
</dbReference>
<dbReference type="PANTHER" id="PTHR43214:SF39">
    <property type="entry name" value="TRANSCRIPTIONAL REGULATORY PROTEIN DEGU"/>
    <property type="match status" value="1"/>
</dbReference>
<reference evidence="6 7" key="1">
    <citation type="journal article" date="2014" name="Genome Announc.">
        <title>Draft Genome Sequence of Cytophaga fermentans JCM 21142T, a Facultative Anaerobe Isolated from Marine Mud.</title>
        <authorList>
            <person name="Starns D."/>
            <person name="Oshima K."/>
            <person name="Suda W."/>
            <person name="Iino T."/>
            <person name="Yuki M."/>
            <person name="Inoue J."/>
            <person name="Kitamura K."/>
            <person name="Iida T."/>
            <person name="Darby A."/>
            <person name="Hattori M."/>
            <person name="Ohkuma M."/>
        </authorList>
    </citation>
    <scope>NUCLEOTIDE SEQUENCE [LARGE SCALE GENOMIC DNA]</scope>
    <source>
        <strain evidence="6 7">JCM 21142</strain>
    </source>
</reference>
<evidence type="ECO:0000313" key="7">
    <source>
        <dbReference type="Proteomes" id="UP000019402"/>
    </source>
</evidence>
<dbReference type="eggNOG" id="COG2197">
    <property type="taxonomic scope" value="Bacteria"/>
</dbReference>